<feature type="domain" description="Major facilitator superfamily (MFS) profile" evidence="7">
    <location>
        <begin position="24"/>
        <end position="403"/>
    </location>
</feature>
<evidence type="ECO:0000256" key="5">
    <source>
        <dbReference type="ARBA" id="ARBA00023136"/>
    </source>
</evidence>
<protein>
    <submittedName>
        <fullName evidence="8">MFS transporter</fullName>
    </submittedName>
</protein>
<feature type="transmembrane region" description="Helical" evidence="6">
    <location>
        <begin position="345"/>
        <end position="366"/>
    </location>
</feature>
<dbReference type="CDD" id="cd17324">
    <property type="entry name" value="MFS_NepI_like"/>
    <property type="match status" value="1"/>
</dbReference>
<comment type="caution">
    <text evidence="8">The sequence shown here is derived from an EMBL/GenBank/DDBJ whole genome shotgun (WGS) entry which is preliminary data.</text>
</comment>
<dbReference type="InterPro" id="IPR036259">
    <property type="entry name" value="MFS_trans_sf"/>
</dbReference>
<reference evidence="8 9" key="1">
    <citation type="submission" date="2019-07" db="EMBL/GenBank/DDBJ databases">
        <title>Whole genome shotgun sequence of Acetobacter oeni NBRC 105207.</title>
        <authorList>
            <person name="Hosoyama A."/>
            <person name="Uohara A."/>
            <person name="Ohji S."/>
            <person name="Ichikawa N."/>
        </authorList>
    </citation>
    <scope>NUCLEOTIDE SEQUENCE [LARGE SCALE GENOMIC DNA]</scope>
    <source>
        <strain evidence="8 9">NBRC 105207</strain>
    </source>
</reference>
<evidence type="ECO:0000313" key="8">
    <source>
        <dbReference type="EMBL" id="GEN63687.1"/>
    </source>
</evidence>
<evidence type="ECO:0000313" key="9">
    <source>
        <dbReference type="Proteomes" id="UP000321746"/>
    </source>
</evidence>
<feature type="transmembrane region" description="Helical" evidence="6">
    <location>
        <begin position="311"/>
        <end position="333"/>
    </location>
</feature>
<dbReference type="PANTHER" id="PTHR43124:SF3">
    <property type="entry name" value="CHLORAMPHENICOL EFFLUX PUMP RV0191"/>
    <property type="match status" value="1"/>
</dbReference>
<dbReference type="EMBL" id="BJYG01000024">
    <property type="protein sequence ID" value="GEN63687.1"/>
    <property type="molecule type" value="Genomic_DNA"/>
</dbReference>
<feature type="transmembrane region" description="Helical" evidence="6">
    <location>
        <begin position="284"/>
        <end position="305"/>
    </location>
</feature>
<comment type="subcellular location">
    <subcellularLocation>
        <location evidence="1">Cell membrane</location>
        <topology evidence="1">Multi-pass membrane protein</topology>
    </subcellularLocation>
</comment>
<dbReference type="GO" id="GO:0022857">
    <property type="term" value="F:transmembrane transporter activity"/>
    <property type="evidence" value="ECO:0007669"/>
    <property type="project" value="InterPro"/>
</dbReference>
<feature type="transmembrane region" description="Helical" evidence="6">
    <location>
        <begin position="372"/>
        <end position="394"/>
    </location>
</feature>
<feature type="transmembrane region" description="Helical" evidence="6">
    <location>
        <begin position="220"/>
        <end position="239"/>
    </location>
</feature>
<dbReference type="PANTHER" id="PTHR43124">
    <property type="entry name" value="PURINE EFFLUX PUMP PBUE"/>
    <property type="match status" value="1"/>
</dbReference>
<dbReference type="PROSITE" id="PS50850">
    <property type="entry name" value="MFS"/>
    <property type="match status" value="1"/>
</dbReference>
<dbReference type="Pfam" id="PF07690">
    <property type="entry name" value="MFS_1"/>
    <property type="match status" value="1"/>
</dbReference>
<evidence type="ECO:0000256" key="4">
    <source>
        <dbReference type="ARBA" id="ARBA00022989"/>
    </source>
</evidence>
<proteinExistence type="predicted"/>
<evidence type="ECO:0000256" key="2">
    <source>
        <dbReference type="ARBA" id="ARBA00022475"/>
    </source>
</evidence>
<dbReference type="Proteomes" id="UP000321746">
    <property type="component" value="Unassembled WGS sequence"/>
</dbReference>
<dbReference type="AlphaFoldDB" id="A0A511XL65"/>
<dbReference type="SUPFAM" id="SSF103473">
    <property type="entry name" value="MFS general substrate transporter"/>
    <property type="match status" value="1"/>
</dbReference>
<keyword evidence="3 6" id="KW-0812">Transmembrane</keyword>
<feature type="transmembrane region" description="Helical" evidence="6">
    <location>
        <begin position="60"/>
        <end position="84"/>
    </location>
</feature>
<keyword evidence="2" id="KW-1003">Cell membrane</keyword>
<dbReference type="InterPro" id="IPR020846">
    <property type="entry name" value="MFS_dom"/>
</dbReference>
<sequence length="412" mass="42488">MRSASPFLPREVMLFKSLSGPAIAGLCALFASTFIAVTTEVAPVGLLIDVSQAFHIEEGHAGLAVSAYALLVAFGAVPLTIFTARMDRKMLMLLCLGGYVISNLISATAPTFFVLCLGRALGGVAHAVLMSIASAYAAYLVPERMTGRAISFVYGGTSLGSVLGVPGAAALGHFAGWRVALYIMAGLAVLLTIFIAVFLPRVRAPAGGTPRLPTLRSRHAARIFAIVVAVNAVFFFAHNLLYTYVSPLLLAHGLPERDLSIALLITGAVSVLGLWAAGQLVDSLPAAGLFGGGIAMLTGMCLVYDHLLSGWMSVAAVGLWCAGYAAVIPFVMSGAIRARATSADVAGAAINSSSNFGILLGSAVGGHLLNNLGFAILVPASVSVALIGILLTVFSPMAFPRKLAETGPHAHT</sequence>
<dbReference type="InterPro" id="IPR011701">
    <property type="entry name" value="MFS"/>
</dbReference>
<feature type="transmembrane region" description="Helical" evidence="6">
    <location>
        <begin position="91"/>
        <end position="114"/>
    </location>
</feature>
<name>A0A511XL65_9PROT</name>
<feature type="transmembrane region" description="Helical" evidence="6">
    <location>
        <begin position="259"/>
        <end position="277"/>
    </location>
</feature>
<keyword evidence="4 6" id="KW-1133">Transmembrane helix</keyword>
<keyword evidence="5 6" id="KW-0472">Membrane</keyword>
<feature type="transmembrane region" description="Helical" evidence="6">
    <location>
        <begin position="152"/>
        <end position="173"/>
    </location>
</feature>
<keyword evidence="9" id="KW-1185">Reference proteome</keyword>
<evidence type="ECO:0000256" key="3">
    <source>
        <dbReference type="ARBA" id="ARBA00022692"/>
    </source>
</evidence>
<organism evidence="8 9">
    <name type="scientific">Acetobacter oeni</name>
    <dbReference type="NCBI Taxonomy" id="304077"/>
    <lineage>
        <taxon>Bacteria</taxon>
        <taxon>Pseudomonadati</taxon>
        <taxon>Pseudomonadota</taxon>
        <taxon>Alphaproteobacteria</taxon>
        <taxon>Acetobacterales</taxon>
        <taxon>Acetobacteraceae</taxon>
        <taxon>Acetobacter</taxon>
    </lineage>
</organism>
<evidence type="ECO:0000256" key="1">
    <source>
        <dbReference type="ARBA" id="ARBA00004651"/>
    </source>
</evidence>
<feature type="transmembrane region" description="Helical" evidence="6">
    <location>
        <begin position="21"/>
        <end position="48"/>
    </location>
</feature>
<evidence type="ECO:0000259" key="7">
    <source>
        <dbReference type="PROSITE" id="PS50850"/>
    </source>
</evidence>
<dbReference type="GO" id="GO:0005886">
    <property type="term" value="C:plasma membrane"/>
    <property type="evidence" value="ECO:0007669"/>
    <property type="project" value="UniProtKB-SubCell"/>
</dbReference>
<dbReference type="Gene3D" id="1.20.1250.20">
    <property type="entry name" value="MFS general substrate transporter like domains"/>
    <property type="match status" value="1"/>
</dbReference>
<accession>A0A511XL65</accession>
<evidence type="ECO:0000256" key="6">
    <source>
        <dbReference type="SAM" id="Phobius"/>
    </source>
</evidence>
<gene>
    <name evidence="8" type="ORF">AOE01nite_19110</name>
</gene>
<feature type="transmembrane region" description="Helical" evidence="6">
    <location>
        <begin position="179"/>
        <end position="199"/>
    </location>
</feature>
<dbReference type="InterPro" id="IPR050189">
    <property type="entry name" value="MFS_Efflux_Transporters"/>
</dbReference>
<feature type="transmembrane region" description="Helical" evidence="6">
    <location>
        <begin position="120"/>
        <end position="140"/>
    </location>
</feature>